<organism evidence="2 3">
    <name type="scientific">Pseudomonas koreensis</name>
    <dbReference type="NCBI Taxonomy" id="198620"/>
    <lineage>
        <taxon>Bacteria</taxon>
        <taxon>Pseudomonadati</taxon>
        <taxon>Pseudomonadota</taxon>
        <taxon>Gammaproteobacteria</taxon>
        <taxon>Pseudomonadales</taxon>
        <taxon>Pseudomonadaceae</taxon>
        <taxon>Pseudomonas</taxon>
    </lineage>
</organism>
<dbReference type="RefSeq" id="WP_127651081.1">
    <property type="nucleotide sequence ID" value="NZ_MKWS01000013.1"/>
</dbReference>
<feature type="signal peptide" evidence="1">
    <location>
        <begin position="1"/>
        <end position="19"/>
    </location>
</feature>
<dbReference type="Proteomes" id="UP000288002">
    <property type="component" value="Unassembled WGS sequence"/>
</dbReference>
<dbReference type="PROSITE" id="PS51257">
    <property type="entry name" value="PROKAR_LIPOPROTEIN"/>
    <property type="match status" value="1"/>
</dbReference>
<dbReference type="InterPro" id="IPR011990">
    <property type="entry name" value="TPR-like_helical_dom_sf"/>
</dbReference>
<evidence type="ECO:0000313" key="3">
    <source>
        <dbReference type="Proteomes" id="UP000288002"/>
    </source>
</evidence>
<evidence type="ECO:0008006" key="4">
    <source>
        <dbReference type="Google" id="ProtNLM"/>
    </source>
</evidence>
<reference evidence="2 3" key="1">
    <citation type="submission" date="2016-10" db="EMBL/GenBank/DDBJ databases">
        <title>Search of new enzymes for the oxidation of sulfur compounds.</title>
        <authorList>
            <person name="Novo A."/>
            <person name="Moreira I.S."/>
            <person name="Castro P.M."/>
        </authorList>
    </citation>
    <scope>NUCLEOTIDE SEQUENCE [LARGE SCALE GENOMIC DNA]</scope>
    <source>
        <strain evidence="2 3">A9</strain>
    </source>
</reference>
<gene>
    <name evidence="2" type="ORF">A9HBioS_3835</name>
</gene>
<feature type="chain" id="PRO_5041663910" description="Sel1 repeat family protein" evidence="1">
    <location>
        <begin position="20"/>
        <end position="332"/>
    </location>
</feature>
<evidence type="ECO:0000313" key="2">
    <source>
        <dbReference type="EMBL" id="RVD76172.1"/>
    </source>
</evidence>
<name>A0AA94JGC8_9PSED</name>
<comment type="caution">
    <text evidence="2">The sequence shown here is derived from an EMBL/GenBank/DDBJ whole genome shotgun (WGS) entry which is preliminary data.</text>
</comment>
<dbReference type="SUPFAM" id="SSF81901">
    <property type="entry name" value="HCP-like"/>
    <property type="match status" value="1"/>
</dbReference>
<keyword evidence="1" id="KW-0732">Signal</keyword>
<dbReference type="Gene3D" id="1.25.40.10">
    <property type="entry name" value="Tetratricopeptide repeat domain"/>
    <property type="match status" value="1"/>
</dbReference>
<protein>
    <recommendedName>
        <fullName evidence="4">Sel1 repeat family protein</fullName>
    </recommendedName>
</protein>
<evidence type="ECO:0000256" key="1">
    <source>
        <dbReference type="SAM" id="SignalP"/>
    </source>
</evidence>
<accession>A0AA94JGC8</accession>
<sequence length="332" mass="37175">MKVLNILPLALLTFLAGCATQEVSLNDTLPKLTAQALLPAVTANQYCNAQMDSDMLFGTGLLMYEDREYVEAKTCLVMAAPKYPRAFCYLSAMVHEDDTLTSEQSSTLAFNYKAYAATKNDWCAEYGIFEVFEYGTYGVKKDPAIALRWLERSSLHGYPEAQKELIKQYEKRGDLTNAYAWTKIMANADDAQAGNPLKNRMTPVQLAEAAKRYSELVPQVASKAAMAAEEREEDVARYSAQVYQNYPDTFNGLSSAERYDYVKQAIHQAMELPFTKGPDHVVGYIVINRAAQLKLPGARIENDQRIVTLMEDKALSVDEIVESGLLVVNKFY</sequence>
<dbReference type="AlphaFoldDB" id="A0AA94JGC8"/>
<proteinExistence type="predicted"/>
<dbReference type="EMBL" id="MKWS01000013">
    <property type="protein sequence ID" value="RVD76172.1"/>
    <property type="molecule type" value="Genomic_DNA"/>
</dbReference>